<dbReference type="Proteomes" id="UP000031623">
    <property type="component" value="Chromosome"/>
</dbReference>
<name>A0A090AF57_9GAMM</name>
<evidence type="ECO:0000313" key="3">
    <source>
        <dbReference type="EMBL" id="BAP55664.1"/>
    </source>
</evidence>
<keyword evidence="1" id="KW-0175">Coiled coil</keyword>
<dbReference type="Gene3D" id="3.40.50.720">
    <property type="entry name" value="NAD(P)-binding Rossmann-like Domain"/>
    <property type="match status" value="1"/>
</dbReference>
<dbReference type="OrthoDB" id="528778at2"/>
<dbReference type="EMBL" id="AP014633">
    <property type="protein sequence ID" value="BAP55664.1"/>
    <property type="molecule type" value="Genomic_DNA"/>
</dbReference>
<organism evidence="3 4">
    <name type="scientific">Thioploca ingrica</name>
    <dbReference type="NCBI Taxonomy" id="40754"/>
    <lineage>
        <taxon>Bacteria</taxon>
        <taxon>Pseudomonadati</taxon>
        <taxon>Pseudomonadota</taxon>
        <taxon>Gammaproteobacteria</taxon>
        <taxon>Thiotrichales</taxon>
        <taxon>Thiotrichaceae</taxon>
        <taxon>Thioploca</taxon>
    </lineage>
</organism>
<dbReference type="AlphaFoldDB" id="A0A090AF57"/>
<dbReference type="Pfam" id="PF03435">
    <property type="entry name" value="Sacchrp_dh_NADP"/>
    <property type="match status" value="1"/>
</dbReference>
<accession>A0A090AF57</accession>
<gene>
    <name evidence="3" type="ORF">THII_1367</name>
</gene>
<dbReference type="InterPro" id="IPR036291">
    <property type="entry name" value="NAD(P)-bd_dom_sf"/>
</dbReference>
<keyword evidence="4" id="KW-1185">Reference proteome</keyword>
<dbReference type="SUPFAM" id="SSF51735">
    <property type="entry name" value="NAD(P)-binding Rossmann-fold domains"/>
    <property type="match status" value="1"/>
</dbReference>
<protein>
    <recommendedName>
        <fullName evidence="2">Saccharopine dehydrogenase NADP binding domain-containing protein</fullName>
    </recommendedName>
</protein>
<sequence>MNKTFLILGGYGNAGRLIAELLLQETPVQLVLAGRNLEQAQRQAQLLNQKFNTHRVAGVYLDAADLASLKAAFAQVDLVVVASSTRNYVENIAQAALITGIDYLDLQLSSAHKIQVLETLRKDIEQAGLCFITEGGFHPGLLSTLIRYVAPEFDHLETAQLASLIQTNWQTLSFSPATLTEFVQEITEAKPMIFKEGDWIQLDWNSYQPFHFGNTFGQRHCVPLFMEELRELPQTIPSLKELGFFIAGFNWVTDYLILPLSLALLKFSPSVTPLVSSLFQWGLNTFSKPPYGVILMLIAQGQKDNKPITMQLQLLHWDAYLLTAAPVVACLLQYLEGTLPKSGLWYQSNVVDPKRMLSDIEGLGVRFEIRKMTDLGL</sequence>
<dbReference type="STRING" id="40754.THII_1367"/>
<proteinExistence type="predicted"/>
<feature type="domain" description="Saccharopine dehydrogenase NADP binding" evidence="2">
    <location>
        <begin position="6"/>
        <end position="109"/>
    </location>
</feature>
<dbReference type="Gene3D" id="3.30.360.10">
    <property type="entry name" value="Dihydrodipicolinate Reductase, domain 2"/>
    <property type="match status" value="1"/>
</dbReference>
<dbReference type="PANTHER" id="PTHR43796">
    <property type="entry name" value="CARBOXYNORSPERMIDINE SYNTHASE"/>
    <property type="match status" value="1"/>
</dbReference>
<evidence type="ECO:0000256" key="1">
    <source>
        <dbReference type="SAM" id="Coils"/>
    </source>
</evidence>
<dbReference type="InterPro" id="IPR005097">
    <property type="entry name" value="Sacchrp_dh_NADP-bd"/>
</dbReference>
<feature type="coiled-coil region" evidence="1">
    <location>
        <begin position="30"/>
        <end position="57"/>
    </location>
</feature>
<dbReference type="HOGENOM" id="CLU_733496_0_0_6"/>
<dbReference type="PANTHER" id="PTHR43796:SF2">
    <property type="entry name" value="CARBOXYNORSPERMIDINE SYNTHASE"/>
    <property type="match status" value="1"/>
</dbReference>
<evidence type="ECO:0000259" key="2">
    <source>
        <dbReference type="Pfam" id="PF03435"/>
    </source>
</evidence>
<reference evidence="3 4" key="1">
    <citation type="journal article" date="2014" name="ISME J.">
        <title>Ecophysiology of Thioploca ingrica as revealed by the complete genome sequence supplemented with proteomic evidence.</title>
        <authorList>
            <person name="Kojima H."/>
            <person name="Ogura Y."/>
            <person name="Yamamoto N."/>
            <person name="Togashi T."/>
            <person name="Mori H."/>
            <person name="Watanabe T."/>
            <person name="Nemoto F."/>
            <person name="Kurokawa K."/>
            <person name="Hayashi T."/>
            <person name="Fukui M."/>
        </authorList>
    </citation>
    <scope>NUCLEOTIDE SEQUENCE [LARGE SCALE GENOMIC DNA]</scope>
</reference>
<evidence type="ECO:0000313" key="4">
    <source>
        <dbReference type="Proteomes" id="UP000031623"/>
    </source>
</evidence>
<dbReference type="KEGG" id="tig:THII_1367"/>